<dbReference type="InterPro" id="IPR052514">
    <property type="entry name" value="SAM-dependent_MTase"/>
</dbReference>
<dbReference type="PANTHER" id="PTHR34203">
    <property type="entry name" value="METHYLTRANSFERASE, FKBM FAMILY PROTEIN"/>
    <property type="match status" value="1"/>
</dbReference>
<dbReference type="PATRIC" id="fig|361183.4.peg.2160"/>
<protein>
    <submittedName>
        <fullName evidence="2">Methyltransferase, FkbM family protein</fullName>
    </submittedName>
</protein>
<name>A0A0M4M5T8_9SPHN</name>
<evidence type="ECO:0000259" key="1">
    <source>
        <dbReference type="Pfam" id="PF05050"/>
    </source>
</evidence>
<gene>
    <name evidence="2" type="ORF">AMC99_02199</name>
</gene>
<dbReference type="NCBIfam" id="TIGR01444">
    <property type="entry name" value="fkbM_fam"/>
    <property type="match status" value="1"/>
</dbReference>
<dbReference type="Proteomes" id="UP000057938">
    <property type="component" value="Chromosome"/>
</dbReference>
<sequence length="233" mass="25980">MSLSFSSLARRVSGRIAAWRANDAETRRLWQERELRGRSSEADFEGELALLDRNSICIDLGANVGDVTERLAAVAGHVHAFEPDPWAFDQLERRARSWDNVTLHRKAMGAAAGTATFFRDPKFDEAPGMRSQGTSAFHSILWRGKGEPLEVEVVGIEAFLSSLDRDVALIKMDIEGGEVAILEALLGSPSAERIGAIFAETHECQIRELRRTIADLRRRATQIAAPRLYLDWH</sequence>
<dbReference type="Gene3D" id="3.40.50.150">
    <property type="entry name" value="Vaccinia Virus protein VP39"/>
    <property type="match status" value="1"/>
</dbReference>
<dbReference type="KEGG" id="aep:AMC99_02199"/>
<evidence type="ECO:0000313" key="3">
    <source>
        <dbReference type="Proteomes" id="UP000057938"/>
    </source>
</evidence>
<dbReference type="PANTHER" id="PTHR34203:SF15">
    <property type="entry name" value="SLL1173 PROTEIN"/>
    <property type="match status" value="1"/>
</dbReference>
<dbReference type="RefSeq" id="WP_061926418.1">
    <property type="nucleotide sequence ID" value="NZ_CP012669.1"/>
</dbReference>
<proteinExistence type="predicted"/>
<dbReference type="Pfam" id="PF05050">
    <property type="entry name" value="Methyltransf_21"/>
    <property type="match status" value="1"/>
</dbReference>
<dbReference type="AlphaFoldDB" id="A0A0M4M5T8"/>
<dbReference type="InterPro" id="IPR029063">
    <property type="entry name" value="SAM-dependent_MTases_sf"/>
</dbReference>
<dbReference type="InterPro" id="IPR006342">
    <property type="entry name" value="FkbM_mtfrase"/>
</dbReference>
<keyword evidence="2" id="KW-0489">Methyltransferase</keyword>
<dbReference type="SUPFAM" id="SSF53335">
    <property type="entry name" value="S-adenosyl-L-methionine-dependent methyltransferases"/>
    <property type="match status" value="1"/>
</dbReference>
<evidence type="ECO:0000313" key="2">
    <source>
        <dbReference type="EMBL" id="ALE17478.1"/>
    </source>
</evidence>
<accession>A0A0M4M5T8</accession>
<dbReference type="EMBL" id="CP012669">
    <property type="protein sequence ID" value="ALE17478.1"/>
    <property type="molecule type" value="Genomic_DNA"/>
</dbReference>
<reference evidence="2 3" key="1">
    <citation type="submission" date="2015-09" db="EMBL/GenBank/DDBJ databases">
        <title>Complete genome sequence of a benzo[a]pyrene-degrading bacterium Altererythrobacter epoxidivorans CGMCC 1.7731T.</title>
        <authorList>
            <person name="Li Z."/>
            <person name="Cheng H."/>
            <person name="Huo Y."/>
            <person name="Xu X."/>
        </authorList>
    </citation>
    <scope>NUCLEOTIDE SEQUENCE [LARGE SCALE GENOMIC DNA]</scope>
    <source>
        <strain evidence="2 3">CGMCC 1.7731</strain>
    </source>
</reference>
<dbReference type="GO" id="GO:0032259">
    <property type="term" value="P:methylation"/>
    <property type="evidence" value="ECO:0007669"/>
    <property type="project" value="UniProtKB-KW"/>
</dbReference>
<dbReference type="OrthoDB" id="5679686at2"/>
<feature type="domain" description="Methyltransferase FkbM" evidence="1">
    <location>
        <begin position="59"/>
        <end position="203"/>
    </location>
</feature>
<keyword evidence="2" id="KW-0808">Transferase</keyword>
<organism evidence="2 3">
    <name type="scientific">Altererythrobacter epoxidivorans</name>
    <dbReference type="NCBI Taxonomy" id="361183"/>
    <lineage>
        <taxon>Bacteria</taxon>
        <taxon>Pseudomonadati</taxon>
        <taxon>Pseudomonadota</taxon>
        <taxon>Alphaproteobacteria</taxon>
        <taxon>Sphingomonadales</taxon>
        <taxon>Erythrobacteraceae</taxon>
        <taxon>Altererythrobacter</taxon>
    </lineage>
</organism>
<keyword evidence="3" id="KW-1185">Reference proteome</keyword>
<dbReference type="STRING" id="361183.AMC99_02199"/>
<dbReference type="GO" id="GO:0008168">
    <property type="term" value="F:methyltransferase activity"/>
    <property type="evidence" value="ECO:0007669"/>
    <property type="project" value="UniProtKB-KW"/>
</dbReference>